<reference evidence="2 3" key="1">
    <citation type="journal article" date="2019" name="Nat. Med.">
        <title>A library of human gut bacterial isolates paired with longitudinal multiomics data enables mechanistic microbiome research.</title>
        <authorList>
            <person name="Poyet M."/>
            <person name="Groussin M."/>
            <person name="Gibbons S.M."/>
            <person name="Avila-Pacheco J."/>
            <person name="Jiang X."/>
            <person name="Kearney S.M."/>
            <person name="Perrotta A.R."/>
            <person name="Berdy B."/>
            <person name="Zhao S."/>
            <person name="Lieberman T.D."/>
            <person name="Swanson P.K."/>
            <person name="Smith M."/>
            <person name="Roesemann S."/>
            <person name="Alexander J.E."/>
            <person name="Rich S.A."/>
            <person name="Livny J."/>
            <person name="Vlamakis H."/>
            <person name="Clish C."/>
            <person name="Bullock K."/>
            <person name="Deik A."/>
            <person name="Scott J."/>
            <person name="Pierce K.A."/>
            <person name="Xavier R.J."/>
            <person name="Alm E.J."/>
        </authorList>
    </citation>
    <scope>NUCLEOTIDE SEQUENCE [LARGE SCALE GENOMIC DNA]</scope>
    <source>
        <strain evidence="2 3">BIOML-A2</strain>
    </source>
</reference>
<evidence type="ECO:0000313" key="3">
    <source>
        <dbReference type="Proteomes" id="UP000434475"/>
    </source>
</evidence>
<dbReference type="SFLD" id="SFLDS00029">
    <property type="entry name" value="Radical_SAM"/>
    <property type="match status" value="1"/>
</dbReference>
<protein>
    <recommendedName>
        <fullName evidence="1">Elp3/MiaA/NifB-like radical SAM core domain-containing protein</fullName>
    </recommendedName>
</protein>
<dbReference type="Proteomes" id="UP000434475">
    <property type="component" value="Unassembled WGS sequence"/>
</dbReference>
<evidence type="ECO:0000313" key="2">
    <source>
        <dbReference type="EMBL" id="MSB20600.1"/>
    </source>
</evidence>
<comment type="caution">
    <text evidence="2">The sequence shown here is derived from an EMBL/GenBank/DDBJ whole genome shotgun (WGS) entry which is preliminary data.</text>
</comment>
<organism evidence="2 3">
    <name type="scientific">Flavonifractor plautii</name>
    <name type="common">Fusobacterium plautii</name>
    <dbReference type="NCBI Taxonomy" id="292800"/>
    <lineage>
        <taxon>Bacteria</taxon>
        <taxon>Bacillati</taxon>
        <taxon>Bacillota</taxon>
        <taxon>Clostridia</taxon>
        <taxon>Eubacteriales</taxon>
        <taxon>Oscillospiraceae</taxon>
        <taxon>Flavonifractor</taxon>
    </lineage>
</organism>
<proteinExistence type="predicted"/>
<sequence length="288" mass="32511">MMQGAKGNIVRVFPRRTSATPDDPLAFSGPPPKGGVGEVDEIHISVAFTYDMEKAERLAEQWSSTGLLVRLGGPAFNTPGGEFVPGRYLKYGYVITSRGCPNRCWFCTVPQREGGVLRELPITEGWNVLDDNLLACSERHIRAVFAMLARQSERPSFTGGLEARLLRPWHVDLLRQVKTKRMFFAYDTPDDYEPLVEAGRLLRAGGITQTSHRAACYVLIGYPGDTMEAAEERLLDTYRAGFWPFAMLYRDKSGRQSNEWHKFQRMWVKPSIIYGRLKAESALDFTPP</sequence>
<feature type="domain" description="Elp3/MiaA/NifB-like radical SAM core" evidence="1">
    <location>
        <begin position="90"/>
        <end position="282"/>
    </location>
</feature>
<dbReference type="SMART" id="SM00729">
    <property type="entry name" value="Elp3"/>
    <property type="match status" value="1"/>
</dbReference>
<evidence type="ECO:0000259" key="1">
    <source>
        <dbReference type="SMART" id="SM00729"/>
    </source>
</evidence>
<accession>A0A6I2R6L3</accession>
<dbReference type="GO" id="GO:0051536">
    <property type="term" value="F:iron-sulfur cluster binding"/>
    <property type="evidence" value="ECO:0007669"/>
    <property type="project" value="InterPro"/>
</dbReference>
<dbReference type="GO" id="GO:0003824">
    <property type="term" value="F:catalytic activity"/>
    <property type="evidence" value="ECO:0007669"/>
    <property type="project" value="InterPro"/>
</dbReference>
<dbReference type="InterPro" id="IPR058240">
    <property type="entry name" value="rSAM_sf"/>
</dbReference>
<dbReference type="EMBL" id="WKPR01000014">
    <property type="protein sequence ID" value="MSB20600.1"/>
    <property type="molecule type" value="Genomic_DNA"/>
</dbReference>
<name>A0A6I2R6L3_FLAPL</name>
<dbReference type="InterPro" id="IPR006638">
    <property type="entry name" value="Elp3/MiaA/NifB-like_rSAM"/>
</dbReference>
<dbReference type="InterPro" id="IPR007197">
    <property type="entry name" value="rSAM"/>
</dbReference>
<dbReference type="AlphaFoldDB" id="A0A6I2R6L3"/>
<dbReference type="SUPFAM" id="SSF102114">
    <property type="entry name" value="Radical SAM enzymes"/>
    <property type="match status" value="1"/>
</dbReference>
<gene>
    <name evidence="2" type="ORF">GKE97_13885</name>
</gene>